<organism evidence="2 3">
    <name type="scientific">Psophocarpus tetragonolobus</name>
    <name type="common">Winged bean</name>
    <name type="synonym">Dolichos tetragonolobus</name>
    <dbReference type="NCBI Taxonomy" id="3891"/>
    <lineage>
        <taxon>Eukaryota</taxon>
        <taxon>Viridiplantae</taxon>
        <taxon>Streptophyta</taxon>
        <taxon>Embryophyta</taxon>
        <taxon>Tracheophyta</taxon>
        <taxon>Spermatophyta</taxon>
        <taxon>Magnoliopsida</taxon>
        <taxon>eudicotyledons</taxon>
        <taxon>Gunneridae</taxon>
        <taxon>Pentapetalae</taxon>
        <taxon>rosids</taxon>
        <taxon>fabids</taxon>
        <taxon>Fabales</taxon>
        <taxon>Fabaceae</taxon>
        <taxon>Papilionoideae</taxon>
        <taxon>50 kb inversion clade</taxon>
        <taxon>NPAAA clade</taxon>
        <taxon>indigoferoid/millettioid clade</taxon>
        <taxon>Phaseoleae</taxon>
        <taxon>Psophocarpus</taxon>
    </lineage>
</organism>
<keyword evidence="1" id="KW-0812">Transmembrane</keyword>
<keyword evidence="3" id="KW-1185">Reference proteome</keyword>
<protein>
    <submittedName>
        <fullName evidence="2">Uncharacterized protein</fullName>
    </submittedName>
</protein>
<feature type="transmembrane region" description="Helical" evidence="1">
    <location>
        <begin position="21"/>
        <end position="39"/>
    </location>
</feature>
<reference evidence="2 3" key="1">
    <citation type="submission" date="2024-01" db="EMBL/GenBank/DDBJ databases">
        <title>The genomes of 5 underutilized Papilionoideae crops provide insights into root nodulation and disease resistanc.</title>
        <authorList>
            <person name="Jiang F."/>
        </authorList>
    </citation>
    <scope>NUCLEOTIDE SEQUENCE [LARGE SCALE GENOMIC DNA]</scope>
    <source>
        <strain evidence="2">DUOXIRENSHENG_FW03</strain>
        <tissue evidence="2">Leaves</tissue>
    </source>
</reference>
<accession>A0AAN9S8I3</accession>
<keyword evidence="1" id="KW-0472">Membrane</keyword>
<evidence type="ECO:0000313" key="2">
    <source>
        <dbReference type="EMBL" id="KAK7391528.1"/>
    </source>
</evidence>
<dbReference type="EMBL" id="JAYMYS010000005">
    <property type="protein sequence ID" value="KAK7391528.1"/>
    <property type="molecule type" value="Genomic_DNA"/>
</dbReference>
<proteinExistence type="predicted"/>
<comment type="caution">
    <text evidence="2">The sequence shown here is derived from an EMBL/GenBank/DDBJ whole genome shotgun (WGS) entry which is preliminary data.</text>
</comment>
<name>A0AAN9S8I3_PSOTE</name>
<keyword evidence="1" id="KW-1133">Transmembrane helix</keyword>
<gene>
    <name evidence="2" type="ORF">VNO78_19944</name>
</gene>
<sequence>MARRNSQRKRAMNCAFGKQSRCYYEFIQQLTLVLIWLLLLTKMGGCDLKEGLGSKGADWERGKGLLGVFNVLSKIGLQSFREFGEK</sequence>
<evidence type="ECO:0000256" key="1">
    <source>
        <dbReference type="SAM" id="Phobius"/>
    </source>
</evidence>
<evidence type="ECO:0000313" key="3">
    <source>
        <dbReference type="Proteomes" id="UP001386955"/>
    </source>
</evidence>
<dbReference type="Proteomes" id="UP001386955">
    <property type="component" value="Unassembled WGS sequence"/>
</dbReference>
<dbReference type="AlphaFoldDB" id="A0AAN9S8I3"/>